<dbReference type="PANTHER" id="PTHR26450">
    <property type="entry name" value="OLFACTORY RECEPTOR 56B1-RELATED"/>
    <property type="match status" value="1"/>
</dbReference>
<feature type="transmembrane region" description="Helical" evidence="9">
    <location>
        <begin position="96"/>
        <end position="118"/>
    </location>
</feature>
<dbReference type="PRINTS" id="PR00237">
    <property type="entry name" value="GPCRRHODOPSN"/>
</dbReference>
<dbReference type="GO" id="GO:0004930">
    <property type="term" value="F:G protein-coupled receptor activity"/>
    <property type="evidence" value="ECO:0007669"/>
    <property type="project" value="UniProtKB-KW"/>
</dbReference>
<dbReference type="SUPFAM" id="SSF81321">
    <property type="entry name" value="Family A G protein-coupled receptor-like"/>
    <property type="match status" value="1"/>
</dbReference>
<dbReference type="InterPro" id="IPR000276">
    <property type="entry name" value="GPCR_Rhodpsn"/>
</dbReference>
<evidence type="ECO:0000256" key="5">
    <source>
        <dbReference type="ARBA" id="ARBA00022989"/>
    </source>
</evidence>
<keyword evidence="7 8" id="KW-0807">Transducer</keyword>
<feature type="transmembrane region" description="Helical" evidence="9">
    <location>
        <begin position="56"/>
        <end position="76"/>
    </location>
</feature>
<dbReference type="AlphaFoldDB" id="A0A8X7WWA0"/>
<sequence length="211" mass="23777">MINTSISVADFVLHCAIQPDQRTLTVVALLMIYLASVFGNLLVIVVIKMNQHLHSAMYIFISTLAMIDLVNSNTIIPRLITILQFDFSLVPYGACLIQMYIMLNINLMESLLATFMALDRYVAVMYPLRYPSIVTNKIVWIAVLSLPVFAFLLHISIMVFVSELSFCRTNCDKEDILIKCDFSFPITAWEALIGNTSEAKNKQQAIFGVPL</sequence>
<keyword evidence="5 9" id="KW-1133">Transmembrane helix</keyword>
<evidence type="ECO:0000256" key="4">
    <source>
        <dbReference type="ARBA" id="ARBA00022725"/>
    </source>
</evidence>
<evidence type="ECO:0000259" key="10">
    <source>
        <dbReference type="PROSITE" id="PS50262"/>
    </source>
</evidence>
<feature type="non-terminal residue" evidence="11">
    <location>
        <position position="1"/>
    </location>
</feature>
<name>A0A8X7WWA0_POLSE</name>
<evidence type="ECO:0000256" key="3">
    <source>
        <dbReference type="ARBA" id="ARBA00022692"/>
    </source>
</evidence>
<evidence type="ECO:0000256" key="2">
    <source>
        <dbReference type="ARBA" id="ARBA00022606"/>
    </source>
</evidence>
<accession>A0A8X7WWA0</accession>
<comment type="subcellular location">
    <subcellularLocation>
        <location evidence="1">Membrane</location>
        <topology evidence="1">Multi-pass membrane protein</topology>
    </subcellularLocation>
</comment>
<proteinExistence type="inferred from homology"/>
<evidence type="ECO:0000256" key="6">
    <source>
        <dbReference type="ARBA" id="ARBA00023136"/>
    </source>
</evidence>
<evidence type="ECO:0000313" key="11">
    <source>
        <dbReference type="EMBL" id="KAG2456804.1"/>
    </source>
</evidence>
<dbReference type="Pfam" id="PF13853">
    <property type="entry name" value="7tm_4"/>
    <property type="match status" value="1"/>
</dbReference>
<gene>
    <name evidence="11" type="primary">Olfd_6</name>
    <name evidence="11" type="ORF">GTO96_0012666</name>
</gene>
<feature type="transmembrane region" description="Helical" evidence="9">
    <location>
        <begin position="138"/>
        <end position="161"/>
    </location>
</feature>
<evidence type="ECO:0000256" key="7">
    <source>
        <dbReference type="ARBA" id="ARBA00023224"/>
    </source>
</evidence>
<feature type="domain" description="G-protein coupled receptors family 1 profile" evidence="10">
    <location>
        <begin position="39"/>
        <end position="211"/>
    </location>
</feature>
<comment type="caution">
    <text evidence="11">The sequence shown here is derived from an EMBL/GenBank/DDBJ whole genome shotgun (WGS) entry which is preliminary data.</text>
</comment>
<keyword evidence="6 9" id="KW-0472">Membrane</keyword>
<dbReference type="InterPro" id="IPR050402">
    <property type="entry name" value="OR51/52/56-like"/>
</dbReference>
<evidence type="ECO:0000313" key="12">
    <source>
        <dbReference type="Proteomes" id="UP000886611"/>
    </source>
</evidence>
<feature type="non-terminal residue" evidence="11">
    <location>
        <position position="211"/>
    </location>
</feature>
<keyword evidence="3 8" id="KW-0812">Transmembrane</keyword>
<dbReference type="InterPro" id="IPR000725">
    <property type="entry name" value="Olfact_rcpt"/>
</dbReference>
<keyword evidence="2" id="KW-0716">Sensory transduction</keyword>
<evidence type="ECO:0000256" key="9">
    <source>
        <dbReference type="SAM" id="Phobius"/>
    </source>
</evidence>
<dbReference type="EMBL" id="JAATIS010008602">
    <property type="protein sequence ID" value="KAG2456804.1"/>
    <property type="molecule type" value="Genomic_DNA"/>
</dbReference>
<feature type="transmembrane region" description="Helical" evidence="9">
    <location>
        <begin position="26"/>
        <end position="47"/>
    </location>
</feature>
<protein>
    <submittedName>
        <fullName evidence="11">OLFD protein</fullName>
    </submittedName>
</protein>
<dbReference type="GO" id="GO:0005886">
    <property type="term" value="C:plasma membrane"/>
    <property type="evidence" value="ECO:0007669"/>
    <property type="project" value="TreeGrafter"/>
</dbReference>
<evidence type="ECO:0000256" key="1">
    <source>
        <dbReference type="ARBA" id="ARBA00004141"/>
    </source>
</evidence>
<dbReference type="InterPro" id="IPR017452">
    <property type="entry name" value="GPCR_Rhodpsn_7TM"/>
</dbReference>
<evidence type="ECO:0000256" key="8">
    <source>
        <dbReference type="RuleBase" id="RU000688"/>
    </source>
</evidence>
<dbReference type="PROSITE" id="PS00237">
    <property type="entry name" value="G_PROTEIN_RECEP_F1_1"/>
    <property type="match status" value="1"/>
</dbReference>
<keyword evidence="8" id="KW-0297">G-protein coupled receptor</keyword>
<dbReference type="Proteomes" id="UP000886611">
    <property type="component" value="Unassembled WGS sequence"/>
</dbReference>
<comment type="similarity">
    <text evidence="8">Belongs to the G-protein coupled receptor 1 family.</text>
</comment>
<organism evidence="11 12">
    <name type="scientific">Polypterus senegalus</name>
    <name type="common">Senegal bichir</name>
    <dbReference type="NCBI Taxonomy" id="55291"/>
    <lineage>
        <taxon>Eukaryota</taxon>
        <taxon>Metazoa</taxon>
        <taxon>Chordata</taxon>
        <taxon>Craniata</taxon>
        <taxon>Vertebrata</taxon>
        <taxon>Euteleostomi</taxon>
        <taxon>Actinopterygii</taxon>
        <taxon>Polypteriformes</taxon>
        <taxon>Polypteridae</taxon>
        <taxon>Polypterus</taxon>
    </lineage>
</organism>
<dbReference type="PROSITE" id="PS50262">
    <property type="entry name" value="G_PROTEIN_RECEP_F1_2"/>
    <property type="match status" value="1"/>
</dbReference>
<keyword evidence="8" id="KW-0675">Receptor</keyword>
<dbReference type="GO" id="GO:0004984">
    <property type="term" value="F:olfactory receptor activity"/>
    <property type="evidence" value="ECO:0007669"/>
    <property type="project" value="InterPro"/>
</dbReference>
<reference evidence="11 12" key="1">
    <citation type="journal article" date="2021" name="Cell">
        <title>Tracing the genetic footprints of vertebrate landing in non-teleost ray-finned fishes.</title>
        <authorList>
            <person name="Bi X."/>
            <person name="Wang K."/>
            <person name="Yang L."/>
            <person name="Pan H."/>
            <person name="Jiang H."/>
            <person name="Wei Q."/>
            <person name="Fang M."/>
            <person name="Yu H."/>
            <person name="Zhu C."/>
            <person name="Cai Y."/>
            <person name="He Y."/>
            <person name="Gan X."/>
            <person name="Zeng H."/>
            <person name="Yu D."/>
            <person name="Zhu Y."/>
            <person name="Jiang H."/>
            <person name="Qiu Q."/>
            <person name="Yang H."/>
            <person name="Zhang Y.E."/>
            <person name="Wang W."/>
            <person name="Zhu M."/>
            <person name="He S."/>
            <person name="Zhang G."/>
        </authorList>
    </citation>
    <scope>NUCLEOTIDE SEQUENCE [LARGE SCALE GENOMIC DNA]</scope>
    <source>
        <strain evidence="11">Bchr_013</strain>
    </source>
</reference>
<keyword evidence="12" id="KW-1185">Reference proteome</keyword>
<dbReference type="Gene3D" id="1.20.1070.10">
    <property type="entry name" value="Rhodopsin 7-helix transmembrane proteins"/>
    <property type="match status" value="1"/>
</dbReference>
<keyword evidence="4" id="KW-0552">Olfaction</keyword>